<keyword evidence="1" id="KW-0805">Transcription regulation</keyword>
<dbReference type="Gene3D" id="1.10.10.60">
    <property type="entry name" value="Homeodomain-like"/>
    <property type="match status" value="1"/>
</dbReference>
<dbReference type="SMART" id="SM00342">
    <property type="entry name" value="HTH_ARAC"/>
    <property type="match status" value="1"/>
</dbReference>
<dbReference type="RefSeq" id="WP_015917986.1">
    <property type="nucleotide sequence ID" value="NC_011983.1"/>
</dbReference>
<dbReference type="InterPro" id="IPR032687">
    <property type="entry name" value="AraC-type_N"/>
</dbReference>
<organism evidence="5 6">
    <name type="scientific">Rhizobium rhizogenes (strain K84 / ATCC BAA-868)</name>
    <name type="common">Agrobacterium radiobacter</name>
    <dbReference type="NCBI Taxonomy" id="311403"/>
    <lineage>
        <taxon>Bacteria</taxon>
        <taxon>Pseudomonadati</taxon>
        <taxon>Pseudomonadota</taxon>
        <taxon>Alphaproteobacteria</taxon>
        <taxon>Hyphomicrobiales</taxon>
        <taxon>Rhizobiaceae</taxon>
        <taxon>Rhizobium/Agrobacterium group</taxon>
        <taxon>Rhizobium</taxon>
    </lineage>
</organism>
<dbReference type="HOGENOM" id="CLU_047522_1_0_5"/>
<dbReference type="InterPro" id="IPR018060">
    <property type="entry name" value="HTH_AraC"/>
</dbReference>
<name>B9JLJ3_RHIR8</name>
<dbReference type="PANTHER" id="PTHR47894:SF4">
    <property type="entry name" value="HTH-TYPE TRANSCRIPTIONAL REGULATOR GADX"/>
    <property type="match status" value="1"/>
</dbReference>
<gene>
    <name evidence="5" type="ordered locus">Arad_9754</name>
</gene>
<keyword evidence="2" id="KW-0238">DNA-binding</keyword>
<dbReference type="GO" id="GO:0000976">
    <property type="term" value="F:transcription cis-regulatory region binding"/>
    <property type="evidence" value="ECO:0007669"/>
    <property type="project" value="TreeGrafter"/>
</dbReference>
<dbReference type="EMBL" id="CP000629">
    <property type="protein sequence ID" value="ACM30729.1"/>
    <property type="molecule type" value="Genomic_DNA"/>
</dbReference>
<feature type="domain" description="HTH araC/xylS-type" evidence="4">
    <location>
        <begin position="246"/>
        <end position="344"/>
    </location>
</feature>
<dbReference type="Pfam" id="PF12833">
    <property type="entry name" value="HTH_18"/>
    <property type="match status" value="1"/>
</dbReference>
<sequence length="351" mass="39114">MAGASDFSRRPPAIAAIRASVLVPLVQELDKKHGKTDVLLACHGILRSQLDDPYAFVPLARYVAIFEEAAEILREPTLGARLGISFKPADIGPLGILFSASSTIRSAFQRLSKHVVALQGVTRAGLIEEGDYLLWSYKLEDPRLWPRHQDTEYSLAASCQLVRSSFSASWRPVEIHFEHAAPRDREPLQRIFRAPLLFSQSSNRIVMLKTDADRHYRNEDRDLTAILERHIGDLSSGNVDQDSVRDQVLSVIAIYLGHKPITIAAVAAELKLSVRTLQRRLSDENTSVRALVREYRAGIAQLYLRAGTSGYSRLADTLGYADSTVFWRAFKGWTGLSPSTVAAEDERMRSS</sequence>
<evidence type="ECO:0000256" key="3">
    <source>
        <dbReference type="ARBA" id="ARBA00023163"/>
    </source>
</evidence>
<dbReference type="GO" id="GO:0003700">
    <property type="term" value="F:DNA-binding transcription factor activity"/>
    <property type="evidence" value="ECO:0007669"/>
    <property type="project" value="InterPro"/>
</dbReference>
<dbReference type="Proteomes" id="UP000001600">
    <property type="component" value="Chromosome 2"/>
</dbReference>
<reference evidence="5 6" key="1">
    <citation type="journal article" date="2009" name="J. Bacteriol.">
        <title>Genome sequences of three Agrobacterium biovars help elucidate the evolution of multichromosome genomes in bacteria.</title>
        <authorList>
            <person name="Slater S.C."/>
            <person name="Goldman B.S."/>
            <person name="Goodner B."/>
            <person name="Setubal J.C."/>
            <person name="Farrand S.K."/>
            <person name="Nester E.W."/>
            <person name="Burr T.J."/>
            <person name="Banta L."/>
            <person name="Dickerman A.W."/>
            <person name="Paulsen I."/>
            <person name="Otten L."/>
            <person name="Suen G."/>
            <person name="Welch R."/>
            <person name="Almeida N.F."/>
            <person name="Arnold F."/>
            <person name="Burton O.T."/>
            <person name="Du Z."/>
            <person name="Ewing A."/>
            <person name="Godsy E."/>
            <person name="Heisel S."/>
            <person name="Houmiel K.L."/>
            <person name="Jhaveri J."/>
            <person name="Lu J."/>
            <person name="Miller N.M."/>
            <person name="Norton S."/>
            <person name="Chen Q."/>
            <person name="Phoolcharoen W."/>
            <person name="Ohlin V."/>
            <person name="Ondrusek D."/>
            <person name="Pride N."/>
            <person name="Stricklin S.L."/>
            <person name="Sun J."/>
            <person name="Wheeler C."/>
            <person name="Wilson L."/>
            <person name="Zhu H."/>
            <person name="Wood D.W."/>
        </authorList>
    </citation>
    <scope>NUCLEOTIDE SEQUENCE [LARGE SCALE GENOMIC DNA]</scope>
    <source>
        <strain evidence="6">K84 / ATCC BAA-868</strain>
    </source>
</reference>
<evidence type="ECO:0000259" key="4">
    <source>
        <dbReference type="PROSITE" id="PS01124"/>
    </source>
</evidence>
<keyword evidence="3" id="KW-0804">Transcription</keyword>
<proteinExistence type="predicted"/>
<dbReference type="GO" id="GO:0005829">
    <property type="term" value="C:cytosol"/>
    <property type="evidence" value="ECO:0007669"/>
    <property type="project" value="TreeGrafter"/>
</dbReference>
<dbReference type="SUPFAM" id="SSF46689">
    <property type="entry name" value="Homeodomain-like"/>
    <property type="match status" value="1"/>
</dbReference>
<dbReference type="PANTHER" id="PTHR47894">
    <property type="entry name" value="HTH-TYPE TRANSCRIPTIONAL REGULATOR GADX"/>
    <property type="match status" value="1"/>
</dbReference>
<evidence type="ECO:0000313" key="6">
    <source>
        <dbReference type="Proteomes" id="UP000001600"/>
    </source>
</evidence>
<evidence type="ECO:0000256" key="2">
    <source>
        <dbReference type="ARBA" id="ARBA00023125"/>
    </source>
</evidence>
<evidence type="ECO:0000313" key="5">
    <source>
        <dbReference type="EMBL" id="ACM30729.1"/>
    </source>
</evidence>
<protein>
    <recommendedName>
        <fullName evidence="4">HTH araC/xylS-type domain-containing protein</fullName>
    </recommendedName>
</protein>
<dbReference type="STRING" id="311403.Arad_9754"/>
<dbReference type="KEGG" id="ara:Arad_9754"/>
<dbReference type="AlphaFoldDB" id="B9JLJ3"/>
<dbReference type="InterPro" id="IPR009057">
    <property type="entry name" value="Homeodomain-like_sf"/>
</dbReference>
<evidence type="ECO:0000256" key="1">
    <source>
        <dbReference type="ARBA" id="ARBA00023015"/>
    </source>
</evidence>
<dbReference type="Pfam" id="PF12625">
    <property type="entry name" value="Arabinose_bd"/>
    <property type="match status" value="1"/>
</dbReference>
<dbReference type="eggNOG" id="COG2207">
    <property type="taxonomic scope" value="Bacteria"/>
</dbReference>
<dbReference type="PROSITE" id="PS01124">
    <property type="entry name" value="HTH_ARAC_FAMILY_2"/>
    <property type="match status" value="1"/>
</dbReference>
<accession>B9JLJ3</accession>